<dbReference type="GO" id="GO:0008270">
    <property type="term" value="F:zinc ion binding"/>
    <property type="evidence" value="ECO:0007669"/>
    <property type="project" value="UniProtKB-KW"/>
</dbReference>
<evidence type="ECO:0000256" key="2">
    <source>
        <dbReference type="ARBA" id="ARBA00022771"/>
    </source>
</evidence>
<protein>
    <recommendedName>
        <fullName evidence="5">Zinc finger PHD-type domain-containing protein</fullName>
    </recommendedName>
</protein>
<dbReference type="Gene3D" id="3.30.40.10">
    <property type="entry name" value="Zinc/RING finger domain, C3HC4 (zinc finger)"/>
    <property type="match status" value="1"/>
</dbReference>
<organism evidence="6 7">
    <name type="scientific">Venustampulla echinocandica</name>
    <dbReference type="NCBI Taxonomy" id="2656787"/>
    <lineage>
        <taxon>Eukaryota</taxon>
        <taxon>Fungi</taxon>
        <taxon>Dikarya</taxon>
        <taxon>Ascomycota</taxon>
        <taxon>Pezizomycotina</taxon>
        <taxon>Leotiomycetes</taxon>
        <taxon>Helotiales</taxon>
        <taxon>Pleuroascaceae</taxon>
        <taxon>Venustampulla</taxon>
    </lineage>
</organism>
<dbReference type="AlphaFoldDB" id="A0A370TQP5"/>
<feature type="region of interest" description="Disordered" evidence="4">
    <location>
        <begin position="258"/>
        <end position="278"/>
    </location>
</feature>
<feature type="compositionally biased region" description="Low complexity" evidence="4">
    <location>
        <begin position="159"/>
        <end position="168"/>
    </location>
</feature>
<evidence type="ECO:0000313" key="7">
    <source>
        <dbReference type="Proteomes" id="UP000254866"/>
    </source>
</evidence>
<dbReference type="STRING" id="2656787.A0A370TQP5"/>
<evidence type="ECO:0000256" key="1">
    <source>
        <dbReference type="ARBA" id="ARBA00022723"/>
    </source>
</evidence>
<comment type="caution">
    <text evidence="6">The sequence shown here is derived from an EMBL/GenBank/DDBJ whole genome shotgun (WGS) entry which is preliminary data.</text>
</comment>
<dbReference type="OrthoDB" id="3550599at2759"/>
<evidence type="ECO:0000259" key="5">
    <source>
        <dbReference type="SMART" id="SM00249"/>
    </source>
</evidence>
<evidence type="ECO:0000313" key="6">
    <source>
        <dbReference type="EMBL" id="RDL37843.1"/>
    </source>
</evidence>
<accession>A0A370TQP5</accession>
<feature type="compositionally biased region" description="Polar residues" evidence="4">
    <location>
        <begin position="1"/>
        <end position="14"/>
    </location>
</feature>
<gene>
    <name evidence="6" type="ORF">BP5553_05276</name>
</gene>
<dbReference type="RefSeq" id="XP_031870499.1">
    <property type="nucleotide sequence ID" value="XM_032013899.1"/>
</dbReference>
<dbReference type="EMBL" id="NPIC01000003">
    <property type="protein sequence ID" value="RDL37843.1"/>
    <property type="molecule type" value="Genomic_DNA"/>
</dbReference>
<feature type="compositionally biased region" description="Polar residues" evidence="4">
    <location>
        <begin position="410"/>
        <end position="442"/>
    </location>
</feature>
<keyword evidence="7" id="KW-1185">Reference proteome</keyword>
<evidence type="ECO:0000256" key="3">
    <source>
        <dbReference type="ARBA" id="ARBA00022833"/>
    </source>
</evidence>
<feature type="compositionally biased region" description="Basic residues" evidence="4">
    <location>
        <begin position="127"/>
        <end position="138"/>
    </location>
</feature>
<feature type="compositionally biased region" description="Basic and acidic residues" evidence="4">
    <location>
        <begin position="181"/>
        <end position="196"/>
    </location>
</feature>
<dbReference type="SUPFAM" id="SSF57903">
    <property type="entry name" value="FYVE/PHD zinc finger"/>
    <property type="match status" value="1"/>
</dbReference>
<name>A0A370TQP5_9HELO</name>
<dbReference type="InterPro" id="IPR019786">
    <property type="entry name" value="Zinc_finger_PHD-type_CS"/>
</dbReference>
<dbReference type="InterPro" id="IPR013083">
    <property type="entry name" value="Znf_RING/FYVE/PHD"/>
</dbReference>
<dbReference type="SMART" id="SM00249">
    <property type="entry name" value="PHD"/>
    <property type="match status" value="1"/>
</dbReference>
<dbReference type="InterPro" id="IPR011011">
    <property type="entry name" value="Znf_FYVE_PHD"/>
</dbReference>
<feature type="region of interest" description="Disordered" evidence="4">
    <location>
        <begin position="377"/>
        <end position="451"/>
    </location>
</feature>
<dbReference type="Proteomes" id="UP000254866">
    <property type="component" value="Unassembled WGS sequence"/>
</dbReference>
<dbReference type="PROSITE" id="PS01359">
    <property type="entry name" value="ZF_PHD_1"/>
    <property type="match status" value="1"/>
</dbReference>
<keyword evidence="2" id="KW-0863">Zinc-finger</keyword>
<reference evidence="6 7" key="1">
    <citation type="journal article" date="2018" name="IMA Fungus">
        <title>IMA Genome-F 9: Draft genome sequence of Annulohypoxylon stygium, Aspergillus mulundensis, Berkeleyomyces basicola (syn. Thielaviopsis basicola), Ceratocystis smalleyi, two Cercospora beticola strains, Coleophoma cylindrospora, Fusarium fracticaudum, Phialophora cf. hyalina, and Morchella septimelata.</title>
        <authorList>
            <person name="Wingfield B.D."/>
            <person name="Bills G.F."/>
            <person name="Dong Y."/>
            <person name="Huang W."/>
            <person name="Nel W.J."/>
            <person name="Swalarsk-Parry B.S."/>
            <person name="Vaghefi N."/>
            <person name="Wilken P.M."/>
            <person name="An Z."/>
            <person name="de Beer Z.W."/>
            <person name="De Vos L."/>
            <person name="Chen L."/>
            <person name="Duong T.A."/>
            <person name="Gao Y."/>
            <person name="Hammerbacher A."/>
            <person name="Kikkert J.R."/>
            <person name="Li Y."/>
            <person name="Li H."/>
            <person name="Li K."/>
            <person name="Li Q."/>
            <person name="Liu X."/>
            <person name="Ma X."/>
            <person name="Naidoo K."/>
            <person name="Pethybridge S.J."/>
            <person name="Sun J."/>
            <person name="Steenkamp E.T."/>
            <person name="van der Nest M.A."/>
            <person name="van Wyk S."/>
            <person name="Wingfield M.J."/>
            <person name="Xiong C."/>
            <person name="Yue Q."/>
            <person name="Zhang X."/>
        </authorList>
    </citation>
    <scope>NUCLEOTIDE SEQUENCE [LARGE SCALE GENOMIC DNA]</scope>
    <source>
        <strain evidence="6 7">BP 5553</strain>
    </source>
</reference>
<dbReference type="InterPro" id="IPR001965">
    <property type="entry name" value="Znf_PHD"/>
</dbReference>
<feature type="domain" description="Zinc finger PHD-type" evidence="5">
    <location>
        <begin position="42"/>
        <end position="89"/>
    </location>
</feature>
<keyword evidence="1" id="KW-0479">Metal-binding</keyword>
<dbReference type="GeneID" id="43598125"/>
<keyword evidence="3" id="KW-0862">Zinc</keyword>
<feature type="compositionally biased region" description="Low complexity" evidence="4">
    <location>
        <begin position="27"/>
        <end position="40"/>
    </location>
</feature>
<feature type="region of interest" description="Disordered" evidence="4">
    <location>
        <begin position="123"/>
        <end position="205"/>
    </location>
</feature>
<sequence length="600" mass="66728">MDRQGNSNEASNKRNSMKARGFDAMHRSSSVNSKSSSTRGSRCHVCDEEEIKITKPFVRCLSCKAAWHLFCHTPKIPQHTLNFTCNKCTKRKGAASTSSSATPRVSPDTVIDRRYHVARPSVAKKTATVRRPIKKNKIYHISSEDGKLLNNTKRKRSSPDPNVSNSSNHLVTSTQPNLPRSIRDVEMRDTLPDKITSKPPRQAMEVFDPLASAANSTRLSNKDTPITFQSSHRVAIPPISNKNLATAKKTALPPDLLRMMNPESTIDESPEYEPPPPKPLSPVMNPWASENHIRIVRTNVTHNPFTTGGLPAMLNQPLANARGYKSPYVSIDTEKDATPPSVGVHENTPTLDATEDQHTDEYIPDMQPLAITETLNEQAPPKRHSDQSTLMPQPAITITPGANSRAMESLPNTKISPNVSDSATTQTSKVNSPSILVSSTDNRVAEPVPHPMSLEAKRLARARDFDSSELDSWLNKQQPKTDYPRSPKELLASQIWGNIDPRVVWSEERSPEWLAAKRAEIEARPKRKANFGKLLTEQIKDDRRAKGWSVHQEKEIVNDDQTVEMNKRLEELTGIKVIGAVPELGIRNGHLFMVEATGND</sequence>
<proteinExistence type="predicted"/>
<evidence type="ECO:0000256" key="4">
    <source>
        <dbReference type="SAM" id="MobiDB-lite"/>
    </source>
</evidence>
<feature type="region of interest" description="Disordered" evidence="4">
    <location>
        <begin position="1"/>
        <end position="41"/>
    </location>
</feature>
<feature type="compositionally biased region" description="Polar residues" evidence="4">
    <location>
        <begin position="169"/>
        <end position="178"/>
    </location>
</feature>